<dbReference type="GO" id="GO:0006397">
    <property type="term" value="P:mRNA processing"/>
    <property type="evidence" value="ECO:0007669"/>
    <property type="project" value="InterPro"/>
</dbReference>
<feature type="compositionally biased region" description="Basic residues" evidence="8">
    <location>
        <begin position="502"/>
        <end position="518"/>
    </location>
</feature>
<dbReference type="InterPro" id="IPR035979">
    <property type="entry name" value="RBD_domain_sf"/>
</dbReference>
<keyword evidence="5" id="KW-0520">NAD</keyword>
<sequence>MIKLKNFKIPSRNLATQFFVPKHDIAKMEDVEKLRKFLNDKPRILVLTGAGISTESGIPDYRSEGVGLYQRSNHKPIQHPEFVKSKDIRKRYWARNFLGWPKFSSVEPNATHHKLSRMERELRISHIITQNVDNLHGKAGSKEVTELHGNGFKVICIGKGERDNPCDYSIGRHDFQLILNQLNPQLLEKTLEAESSPEKMKPDGDIEILQEDIDNFYLPECPKCGGFLKPNIVFFGDNVPRTRIEKVVRTIIDSDGVLVLGSSLTVFSGYRIVLQAKELGLPVAIVNIGETRADKHYQQQIKKEETKKMADDDLDYLDDLLDAPFKNTHECAEISSTNSNEKRHLNLSPWHNDLPFDSGANGKRKSTSPHVVESKKSKDKDKDRENGTSHKSSRHRSRSRSKERRHKDKESKGEEKEKSKKDRRRSKDRTRDERKRDRRSRTPEKKEKESRDQTEKSKRDRSRSKDRDRKRRTKSRDRDRDRDREDKRRDRDSKRTRTKTPEKRRRRSISPRPFRRGRTPPNGLGYRDDSPSEKLSYEERDARTVFCMQLSQRVRARDLEEFFSSVGRVRDVRLITCNKTKRFKGIAYIEFQDPESVALALGLSGLKLLGIPISVQHTQAEKNRMANANSPPSPPKNIQGPMRLYVGSLHFNITEDMLRGIFEPFGKIDNIQLIMDPETGRSKGYGFITYHNADDAKKALEQLNGFELAGRPMKVGNVTERLDVTAHASLDTDEMDRSGIDLGATGRLQLMFKLAEGAGLAVPQAAANALLASVPQPPPPVVEETPPIATQCFLLVNMFDPATETTPNWDREIQDDVVDECNKHGGVLHVYVDVASPDGKVYVKCPSIATAVLAVNALHGRWFAGRVITAAYVPLVTYHSLFPDAVAAINLMQPSRKP</sequence>
<keyword evidence="7" id="KW-0479">Metal-binding</keyword>
<evidence type="ECO:0000256" key="1">
    <source>
        <dbReference type="ARBA" id="ARBA00022553"/>
    </source>
</evidence>
<dbReference type="SMART" id="SM00360">
    <property type="entry name" value="RRM"/>
    <property type="match status" value="3"/>
</dbReference>
<dbReference type="Gene3D" id="3.30.70.330">
    <property type="match status" value="3"/>
</dbReference>
<dbReference type="Gene3D" id="3.40.50.1220">
    <property type="entry name" value="TPP-binding domain"/>
    <property type="match status" value="1"/>
</dbReference>
<evidence type="ECO:0000256" key="5">
    <source>
        <dbReference type="ARBA" id="ARBA00023027"/>
    </source>
</evidence>
<dbReference type="InterPro" id="IPR012677">
    <property type="entry name" value="Nucleotide-bd_a/b_plait_sf"/>
</dbReference>
<dbReference type="GO" id="GO:0016740">
    <property type="term" value="F:transferase activity"/>
    <property type="evidence" value="ECO:0007669"/>
    <property type="project" value="UniProtKB-KW"/>
</dbReference>
<feature type="domain" description="RRM" evidence="9">
    <location>
        <begin position="543"/>
        <end position="620"/>
    </location>
</feature>
<dbReference type="EMBL" id="CVRI01000044">
    <property type="protein sequence ID" value="CRK96464.1"/>
    <property type="molecule type" value="Genomic_DNA"/>
</dbReference>
<feature type="compositionally biased region" description="Basic and acidic residues" evidence="8">
    <location>
        <begin position="408"/>
        <end position="420"/>
    </location>
</feature>
<dbReference type="PANTHER" id="PTHR48036">
    <property type="entry name" value="SPLICING FACTOR (PAD-1), PUTATIVE (AFU_ORTHOLOGUE AFUA_1G15810)-RELATED"/>
    <property type="match status" value="1"/>
</dbReference>
<evidence type="ECO:0000259" key="9">
    <source>
        <dbReference type="PROSITE" id="PS50102"/>
    </source>
</evidence>
<keyword evidence="12" id="KW-1185">Reference proteome</keyword>
<feature type="compositionally biased region" description="Basic and acidic residues" evidence="8">
    <location>
        <begin position="429"/>
        <end position="467"/>
    </location>
</feature>
<dbReference type="InterPro" id="IPR029035">
    <property type="entry name" value="DHS-like_NAD/FAD-binding_dom"/>
</dbReference>
<dbReference type="InterPro" id="IPR029123">
    <property type="entry name" value="RBM39_linker"/>
</dbReference>
<dbReference type="GO" id="GO:0003723">
    <property type="term" value="F:RNA binding"/>
    <property type="evidence" value="ECO:0007669"/>
    <property type="project" value="UniProtKB-UniRule"/>
</dbReference>
<keyword evidence="7" id="KW-0862">Zinc</keyword>
<feature type="binding site" evidence="7">
    <location>
        <position position="224"/>
    </location>
    <ligand>
        <name>Zn(2+)</name>
        <dbReference type="ChEBI" id="CHEBI:29105"/>
    </ligand>
</feature>
<keyword evidence="4 6" id="KW-0694">RNA-binding</keyword>
<evidence type="ECO:0000256" key="8">
    <source>
        <dbReference type="SAM" id="MobiDB-lite"/>
    </source>
</evidence>
<dbReference type="GO" id="GO:0070403">
    <property type="term" value="F:NAD+ binding"/>
    <property type="evidence" value="ECO:0007669"/>
    <property type="project" value="InterPro"/>
</dbReference>
<dbReference type="OrthoDB" id="8123449at2759"/>
<evidence type="ECO:0000256" key="7">
    <source>
        <dbReference type="PROSITE-ProRule" id="PRU00236"/>
    </source>
</evidence>
<feature type="compositionally biased region" description="Basic and acidic residues" evidence="8">
    <location>
        <begin position="476"/>
        <end position="501"/>
    </location>
</feature>
<dbReference type="InterPro" id="IPR000504">
    <property type="entry name" value="RRM_dom"/>
</dbReference>
<dbReference type="GO" id="GO:0046872">
    <property type="term" value="F:metal ion binding"/>
    <property type="evidence" value="ECO:0007669"/>
    <property type="project" value="UniProtKB-KW"/>
</dbReference>
<evidence type="ECO:0000256" key="4">
    <source>
        <dbReference type="ARBA" id="ARBA00022884"/>
    </source>
</evidence>
<dbReference type="PROSITE" id="PS50305">
    <property type="entry name" value="SIRTUIN"/>
    <property type="match status" value="1"/>
</dbReference>
<feature type="compositionally biased region" description="Basic residues" evidence="8">
    <location>
        <begin position="391"/>
        <end position="407"/>
    </location>
</feature>
<feature type="compositionally biased region" description="Basic and acidic residues" evidence="8">
    <location>
        <begin position="372"/>
        <end position="388"/>
    </location>
</feature>
<evidence type="ECO:0000313" key="12">
    <source>
        <dbReference type="Proteomes" id="UP000183832"/>
    </source>
</evidence>
<evidence type="ECO:0000259" key="10">
    <source>
        <dbReference type="PROSITE" id="PS50305"/>
    </source>
</evidence>
<dbReference type="InterPro" id="IPR006509">
    <property type="entry name" value="RBM39_SF"/>
</dbReference>
<feature type="domain" description="Deacetylase sirtuin-type" evidence="10">
    <location>
        <begin position="21"/>
        <end position="324"/>
    </location>
</feature>
<dbReference type="AlphaFoldDB" id="A0A1J1I871"/>
<dbReference type="FunFam" id="3.30.70.330:FF:000090">
    <property type="entry name" value="RNA-binding protein 39 isoform X1"/>
    <property type="match status" value="1"/>
</dbReference>
<accession>A0A1J1I871</accession>
<gene>
    <name evidence="11" type="ORF">CLUMA_CG010036</name>
</gene>
<keyword evidence="2" id="KW-0808">Transferase</keyword>
<feature type="compositionally biased region" description="Basic and acidic residues" evidence="8">
    <location>
        <begin position="526"/>
        <end position="536"/>
    </location>
</feature>
<feature type="binding site" evidence="7">
    <location>
        <position position="156"/>
    </location>
    <ligand>
        <name>Zn(2+)</name>
        <dbReference type="ChEBI" id="CHEBI:29105"/>
    </ligand>
</feature>
<keyword evidence="3" id="KW-0677">Repeat</keyword>
<proteinExistence type="predicted"/>
<feature type="binding site" evidence="7">
    <location>
        <position position="166"/>
    </location>
    <ligand>
        <name>Zn(2+)</name>
        <dbReference type="ChEBI" id="CHEBI:29105"/>
    </ligand>
</feature>
<feature type="binding site" evidence="7">
    <location>
        <position position="221"/>
    </location>
    <ligand>
        <name>Zn(2+)</name>
        <dbReference type="ChEBI" id="CHEBI:29105"/>
    </ligand>
</feature>
<dbReference type="CDD" id="cd12284">
    <property type="entry name" value="RRM2_RBM23_RBM39"/>
    <property type="match status" value="1"/>
</dbReference>
<dbReference type="NCBIfam" id="TIGR01622">
    <property type="entry name" value="SF-CC1"/>
    <property type="match status" value="1"/>
</dbReference>
<evidence type="ECO:0000256" key="3">
    <source>
        <dbReference type="ARBA" id="ARBA00022737"/>
    </source>
</evidence>
<feature type="active site" description="Proton acceptor" evidence="7">
    <location>
        <position position="148"/>
    </location>
</feature>
<evidence type="ECO:0000313" key="11">
    <source>
        <dbReference type="EMBL" id="CRK96464.1"/>
    </source>
</evidence>
<dbReference type="SUPFAM" id="SSF52467">
    <property type="entry name" value="DHS-like NAD/FAD-binding domain"/>
    <property type="match status" value="1"/>
</dbReference>
<dbReference type="STRING" id="568069.A0A1J1I871"/>
<dbReference type="Pfam" id="PF00076">
    <property type="entry name" value="RRM_1"/>
    <property type="match status" value="2"/>
</dbReference>
<dbReference type="InterPro" id="IPR003000">
    <property type="entry name" value="Sirtuin"/>
</dbReference>
<reference evidence="11 12" key="1">
    <citation type="submission" date="2015-04" db="EMBL/GenBank/DDBJ databases">
        <authorList>
            <person name="Syromyatnikov M.Y."/>
            <person name="Popov V.N."/>
        </authorList>
    </citation>
    <scope>NUCLEOTIDE SEQUENCE [LARGE SCALE GENOMIC DNA]</scope>
</reference>
<dbReference type="CDD" id="cd12285">
    <property type="entry name" value="RRM3_RBM39_like"/>
    <property type="match status" value="1"/>
</dbReference>
<dbReference type="FunFam" id="3.30.70.330:FF:000080">
    <property type="entry name" value="RNA-binding protein 39 isoform X1"/>
    <property type="match status" value="1"/>
</dbReference>
<dbReference type="Proteomes" id="UP000183832">
    <property type="component" value="Unassembled WGS sequence"/>
</dbReference>
<feature type="region of interest" description="Disordered" evidence="8">
    <location>
        <begin position="334"/>
        <end position="536"/>
    </location>
</feature>
<dbReference type="PROSITE" id="PS50102">
    <property type="entry name" value="RRM"/>
    <property type="match status" value="2"/>
</dbReference>
<dbReference type="InterPro" id="IPR026590">
    <property type="entry name" value="Ssirtuin_cat_dom"/>
</dbReference>
<dbReference type="Gene3D" id="3.30.1600.10">
    <property type="entry name" value="SIR2/SIRT2 'Small Domain"/>
    <property type="match status" value="1"/>
</dbReference>
<dbReference type="GO" id="GO:0005634">
    <property type="term" value="C:nucleus"/>
    <property type="evidence" value="ECO:0007669"/>
    <property type="project" value="InterPro"/>
</dbReference>
<feature type="domain" description="RRM" evidence="9">
    <location>
        <begin position="642"/>
        <end position="720"/>
    </location>
</feature>
<protein>
    <submittedName>
        <fullName evidence="11">CLUMA_CG010036, isoform A</fullName>
    </submittedName>
</protein>
<dbReference type="Pfam" id="PF02146">
    <property type="entry name" value="SIR2"/>
    <property type="match status" value="1"/>
</dbReference>
<dbReference type="InterPro" id="IPR026591">
    <property type="entry name" value="Sirtuin_cat_small_dom_sf"/>
</dbReference>
<evidence type="ECO:0000256" key="2">
    <source>
        <dbReference type="ARBA" id="ARBA00022679"/>
    </source>
</evidence>
<evidence type="ECO:0000256" key="6">
    <source>
        <dbReference type="PROSITE-ProRule" id="PRU00176"/>
    </source>
</evidence>
<keyword evidence="1" id="KW-0597">Phosphoprotein</keyword>
<name>A0A1J1I871_9DIPT</name>
<dbReference type="SUPFAM" id="SSF54928">
    <property type="entry name" value="RNA-binding domain, RBD"/>
    <property type="match status" value="2"/>
</dbReference>
<dbReference type="Pfam" id="PF15519">
    <property type="entry name" value="RBM39linker"/>
    <property type="match status" value="1"/>
</dbReference>
<organism evidence="11 12">
    <name type="scientific">Clunio marinus</name>
    <dbReference type="NCBI Taxonomy" id="568069"/>
    <lineage>
        <taxon>Eukaryota</taxon>
        <taxon>Metazoa</taxon>
        <taxon>Ecdysozoa</taxon>
        <taxon>Arthropoda</taxon>
        <taxon>Hexapoda</taxon>
        <taxon>Insecta</taxon>
        <taxon>Pterygota</taxon>
        <taxon>Neoptera</taxon>
        <taxon>Endopterygota</taxon>
        <taxon>Diptera</taxon>
        <taxon>Nematocera</taxon>
        <taxon>Chironomoidea</taxon>
        <taxon>Chironomidae</taxon>
        <taxon>Clunio</taxon>
    </lineage>
</organism>